<comment type="caution">
    <text evidence="2">The sequence shown here is derived from an EMBL/GenBank/DDBJ whole genome shotgun (WGS) entry which is preliminary data.</text>
</comment>
<reference evidence="2 3" key="1">
    <citation type="submission" date="2020-04" db="EMBL/GenBank/DDBJ databases">
        <authorList>
            <person name="Laetsch R D."/>
            <person name="Stevens L."/>
            <person name="Kumar S."/>
            <person name="Blaxter L. M."/>
        </authorList>
    </citation>
    <scope>NUCLEOTIDE SEQUENCE [LARGE SCALE GENOMIC DNA]</scope>
</reference>
<dbReference type="SUPFAM" id="SSF53335">
    <property type="entry name" value="S-adenosyl-L-methionine-dependent methyltransferases"/>
    <property type="match status" value="1"/>
</dbReference>
<dbReference type="OrthoDB" id="199041at2759"/>
<evidence type="ECO:0000313" key="3">
    <source>
        <dbReference type="Proteomes" id="UP000494206"/>
    </source>
</evidence>
<dbReference type="Gene3D" id="3.40.50.150">
    <property type="entry name" value="Vaccinia Virus protein VP39"/>
    <property type="match status" value="1"/>
</dbReference>
<dbReference type="AlphaFoldDB" id="A0A8S1EFS7"/>
<sequence>MSYQLQRTYGIDSTYWYTPENAMPPMVGQLFMKSDPDEVTQAFLDQSASISGNYFWQTIRNVSVMVLGLIYTKTDINGFTGFGNMFLFSENQMAKFLGIDRQTWSSNGKKILDLGAGNGDITAHLKPLFDTVYATELSKSMRRRLTSKGYKLLNAVDWATTDEKFDLITAFNLLDRHYSPRKLLRDLWKKSHESNCYVVLSLVLPISHYVEFNPIGTGTWPDAFLNVRGRTYTEHLETLIVNEIIPANFEVIRWTRLPYLCEGDMHNSAYYLSDAVFLLKPLPSKETITPPSDGMNREQYANTHQEL</sequence>
<accession>A0A8S1EFS7</accession>
<feature type="region of interest" description="Disordered" evidence="1">
    <location>
        <begin position="288"/>
        <end position="307"/>
    </location>
</feature>
<gene>
    <name evidence="2" type="ORF">CBOVIS_LOCUS3067</name>
</gene>
<dbReference type="Proteomes" id="UP000494206">
    <property type="component" value="Unassembled WGS sequence"/>
</dbReference>
<dbReference type="EMBL" id="CADEPM010000002">
    <property type="protein sequence ID" value="CAB3400045.1"/>
    <property type="molecule type" value="Genomic_DNA"/>
</dbReference>
<name>A0A8S1EFS7_9PELO</name>
<evidence type="ECO:0000256" key="1">
    <source>
        <dbReference type="SAM" id="MobiDB-lite"/>
    </source>
</evidence>
<dbReference type="GO" id="GO:0106370">
    <property type="term" value="F:protein-L-histidine N-pros-methyltransferase activity"/>
    <property type="evidence" value="ECO:0007669"/>
    <property type="project" value="InterPro"/>
</dbReference>
<protein>
    <recommendedName>
        <fullName evidence="4">Methyltransferase domain-containing protein</fullName>
    </recommendedName>
</protein>
<evidence type="ECO:0008006" key="4">
    <source>
        <dbReference type="Google" id="ProtNLM"/>
    </source>
</evidence>
<dbReference type="Pfam" id="PF05219">
    <property type="entry name" value="DREV"/>
    <property type="match status" value="1"/>
</dbReference>
<dbReference type="PANTHER" id="PTHR12890">
    <property type="entry name" value="DREV PROTEIN"/>
    <property type="match status" value="1"/>
</dbReference>
<evidence type="ECO:0000313" key="2">
    <source>
        <dbReference type="EMBL" id="CAB3400045.1"/>
    </source>
</evidence>
<proteinExistence type="predicted"/>
<dbReference type="InterPro" id="IPR029063">
    <property type="entry name" value="SAM-dependent_MTases_sf"/>
</dbReference>
<dbReference type="CDD" id="cd02440">
    <property type="entry name" value="AdoMet_MTases"/>
    <property type="match status" value="1"/>
</dbReference>
<organism evidence="2 3">
    <name type="scientific">Caenorhabditis bovis</name>
    <dbReference type="NCBI Taxonomy" id="2654633"/>
    <lineage>
        <taxon>Eukaryota</taxon>
        <taxon>Metazoa</taxon>
        <taxon>Ecdysozoa</taxon>
        <taxon>Nematoda</taxon>
        <taxon>Chromadorea</taxon>
        <taxon>Rhabditida</taxon>
        <taxon>Rhabditina</taxon>
        <taxon>Rhabditomorpha</taxon>
        <taxon>Rhabditoidea</taxon>
        <taxon>Rhabditidae</taxon>
        <taxon>Peloderinae</taxon>
        <taxon>Caenorhabditis</taxon>
    </lineage>
</organism>
<dbReference type="InterPro" id="IPR007884">
    <property type="entry name" value="METL9"/>
</dbReference>
<keyword evidence="3" id="KW-1185">Reference proteome</keyword>
<dbReference type="PANTHER" id="PTHR12890:SF0">
    <property type="entry name" value="PROTEIN-L-HISTIDINE N-PROS-METHYLTRANSFERASE"/>
    <property type="match status" value="1"/>
</dbReference>